<accession>A0A9J6BMJ2</accession>
<dbReference type="EMBL" id="JADBJN010000003">
    <property type="protein sequence ID" value="KAG5670667.1"/>
    <property type="molecule type" value="Genomic_DNA"/>
</dbReference>
<gene>
    <name evidence="1" type="ORF">PVAND_000915</name>
</gene>
<evidence type="ECO:0008006" key="3">
    <source>
        <dbReference type="Google" id="ProtNLM"/>
    </source>
</evidence>
<dbReference type="AlphaFoldDB" id="A0A9J6BMJ2"/>
<keyword evidence="2" id="KW-1185">Reference proteome</keyword>
<reference evidence="1" key="1">
    <citation type="submission" date="2021-03" db="EMBL/GenBank/DDBJ databases">
        <title>Chromosome level genome of the anhydrobiotic midge Polypedilum vanderplanki.</title>
        <authorList>
            <person name="Yoshida Y."/>
            <person name="Kikawada T."/>
            <person name="Gusev O."/>
        </authorList>
    </citation>
    <scope>NUCLEOTIDE SEQUENCE</scope>
    <source>
        <strain evidence="1">NIAS01</strain>
        <tissue evidence="1">Whole body or cell culture</tissue>
    </source>
</reference>
<organism evidence="1 2">
    <name type="scientific">Polypedilum vanderplanki</name>
    <name type="common">Sleeping chironomid midge</name>
    <dbReference type="NCBI Taxonomy" id="319348"/>
    <lineage>
        <taxon>Eukaryota</taxon>
        <taxon>Metazoa</taxon>
        <taxon>Ecdysozoa</taxon>
        <taxon>Arthropoda</taxon>
        <taxon>Hexapoda</taxon>
        <taxon>Insecta</taxon>
        <taxon>Pterygota</taxon>
        <taxon>Neoptera</taxon>
        <taxon>Endopterygota</taxon>
        <taxon>Diptera</taxon>
        <taxon>Nematocera</taxon>
        <taxon>Chironomoidea</taxon>
        <taxon>Chironomidae</taxon>
        <taxon>Chironominae</taxon>
        <taxon>Polypedilum</taxon>
        <taxon>Polypedilum</taxon>
    </lineage>
</organism>
<evidence type="ECO:0000313" key="2">
    <source>
        <dbReference type="Proteomes" id="UP001107558"/>
    </source>
</evidence>
<proteinExistence type="predicted"/>
<name>A0A9J6BMJ2_POLVA</name>
<dbReference type="SUPFAM" id="SSF56436">
    <property type="entry name" value="C-type lectin-like"/>
    <property type="match status" value="1"/>
</dbReference>
<sequence length="142" mass="16734">MRSIYEFYTSNCDKIYHLYNNNNTYVKSICHLHEFINFPLARKECESLNLKLYVIKTEEDEEALVKHENSIHEKANEMSFWIYGKKNERGKCNKMGAFKKYANNCTTPMSAILELELSKVIRDLLKIYPSTGIKKEIPLIEE</sequence>
<comment type="caution">
    <text evidence="1">The sequence shown here is derived from an EMBL/GenBank/DDBJ whole genome shotgun (WGS) entry which is preliminary data.</text>
</comment>
<dbReference type="Proteomes" id="UP001107558">
    <property type="component" value="Chromosome 3"/>
</dbReference>
<dbReference type="InterPro" id="IPR016187">
    <property type="entry name" value="CTDL_fold"/>
</dbReference>
<evidence type="ECO:0000313" key="1">
    <source>
        <dbReference type="EMBL" id="KAG5670667.1"/>
    </source>
</evidence>
<protein>
    <recommendedName>
        <fullName evidence="3">C-type lectin domain-containing protein</fullName>
    </recommendedName>
</protein>